<dbReference type="EMBL" id="BMWX01000003">
    <property type="protein sequence ID" value="GGZ25407.1"/>
    <property type="molecule type" value="Genomic_DNA"/>
</dbReference>
<accession>A0A918PWD8</accession>
<dbReference type="InterPro" id="IPR000917">
    <property type="entry name" value="Sulfatase_N"/>
</dbReference>
<dbReference type="GO" id="GO:0004065">
    <property type="term" value="F:arylsulfatase activity"/>
    <property type="evidence" value="ECO:0007669"/>
    <property type="project" value="TreeGrafter"/>
</dbReference>
<protein>
    <submittedName>
        <fullName evidence="6">Sulfatase</fullName>
    </submittedName>
</protein>
<dbReference type="PANTHER" id="PTHR42693:SF53">
    <property type="entry name" value="ENDO-4-O-SULFATASE"/>
    <property type="match status" value="1"/>
</dbReference>
<dbReference type="Gene3D" id="3.30.1120.10">
    <property type="match status" value="1"/>
</dbReference>
<name>A0A918PWD8_9BACT</name>
<evidence type="ECO:0000256" key="1">
    <source>
        <dbReference type="ARBA" id="ARBA00008779"/>
    </source>
</evidence>
<evidence type="ECO:0000256" key="4">
    <source>
        <dbReference type="ARBA" id="ARBA00022837"/>
    </source>
</evidence>
<dbReference type="InterPro" id="IPR024607">
    <property type="entry name" value="Sulfatase_CS"/>
</dbReference>
<evidence type="ECO:0000313" key="6">
    <source>
        <dbReference type="EMBL" id="GGZ25407.1"/>
    </source>
</evidence>
<evidence type="ECO:0000259" key="5">
    <source>
        <dbReference type="Pfam" id="PF00884"/>
    </source>
</evidence>
<organism evidence="6 7">
    <name type="scientific">Echinicola pacifica</name>
    <dbReference type="NCBI Taxonomy" id="346377"/>
    <lineage>
        <taxon>Bacteria</taxon>
        <taxon>Pseudomonadati</taxon>
        <taxon>Bacteroidota</taxon>
        <taxon>Cytophagia</taxon>
        <taxon>Cytophagales</taxon>
        <taxon>Cyclobacteriaceae</taxon>
        <taxon>Echinicola</taxon>
    </lineage>
</organism>
<keyword evidence="4" id="KW-0106">Calcium</keyword>
<reference evidence="6" key="1">
    <citation type="journal article" date="2014" name="Int. J. Syst. Evol. Microbiol.">
        <title>Complete genome sequence of Corynebacterium casei LMG S-19264T (=DSM 44701T), isolated from a smear-ripened cheese.</title>
        <authorList>
            <consortium name="US DOE Joint Genome Institute (JGI-PGF)"/>
            <person name="Walter F."/>
            <person name="Albersmeier A."/>
            <person name="Kalinowski J."/>
            <person name="Ruckert C."/>
        </authorList>
    </citation>
    <scope>NUCLEOTIDE SEQUENCE</scope>
    <source>
        <strain evidence="6">KCTC 12368</strain>
    </source>
</reference>
<dbReference type="CDD" id="cd16034">
    <property type="entry name" value="sulfatase_like"/>
    <property type="match status" value="1"/>
</dbReference>
<dbReference type="InterPro" id="IPR017850">
    <property type="entry name" value="Alkaline_phosphatase_core_sf"/>
</dbReference>
<dbReference type="PANTHER" id="PTHR42693">
    <property type="entry name" value="ARYLSULFATASE FAMILY MEMBER"/>
    <property type="match status" value="1"/>
</dbReference>
<sequence length="481" mass="54455">MSGKKYYFLGLILLLVSSFALKSKEGKYEEGEKKKPNVLVILTDQWRAQSTGYAGDPNIRTPNLDSLEERSVNFTNAVSGMPVCSPFRASLLTGQRPLTHGVFMNDVQLDTNAVTMGKVFTEAGYKTAYIGKWHLDGHGRLQNVKPGERRQGFQYWKANECTHNYNHSVYYDNDDPERKIWEGYDAFEQTYAAMDYIGHRSEEQDPFLMVLSYGTPHAPYHTAPEAYRNQFDPEKIVLRENVPAEMAEQAKTDLAGYYAHIAALDEMIGRLIRHLKETGEYDNTIILFTSDHGDLLGSHGAYKKQQPYEESVKVPMLMSIPSAMGILTGERDAMINSEDLMPTLLGLCDIGIPSSVEGIDFTPYMEGKAQLGQETLITCVQPFGQWNRVNRGGKEYRGIVTPRYTYTRDLNGPWLLFDNSIDPLQLNNLVGNPAYKALQARLDQRLSERLEETGDEFLPGIEYVNKWGYPLDDTETVPYTN</sequence>
<dbReference type="Pfam" id="PF00884">
    <property type="entry name" value="Sulfatase"/>
    <property type="match status" value="1"/>
</dbReference>
<feature type="domain" description="Sulfatase N-terminal" evidence="5">
    <location>
        <begin position="36"/>
        <end position="349"/>
    </location>
</feature>
<evidence type="ECO:0000256" key="2">
    <source>
        <dbReference type="ARBA" id="ARBA00022723"/>
    </source>
</evidence>
<dbReference type="GO" id="GO:0046872">
    <property type="term" value="F:metal ion binding"/>
    <property type="evidence" value="ECO:0007669"/>
    <property type="project" value="UniProtKB-KW"/>
</dbReference>
<dbReference type="Gene3D" id="3.40.720.10">
    <property type="entry name" value="Alkaline Phosphatase, subunit A"/>
    <property type="match status" value="1"/>
</dbReference>
<dbReference type="PROSITE" id="PS00149">
    <property type="entry name" value="SULFATASE_2"/>
    <property type="match status" value="1"/>
</dbReference>
<comment type="similarity">
    <text evidence="1">Belongs to the sulfatase family.</text>
</comment>
<dbReference type="RefSeq" id="WP_018473379.1">
    <property type="nucleotide sequence ID" value="NZ_BMWX01000003.1"/>
</dbReference>
<dbReference type="InterPro" id="IPR050738">
    <property type="entry name" value="Sulfatase"/>
</dbReference>
<keyword evidence="2" id="KW-0479">Metal-binding</keyword>
<gene>
    <name evidence="6" type="ORF">GCM10007049_17400</name>
</gene>
<evidence type="ECO:0000256" key="3">
    <source>
        <dbReference type="ARBA" id="ARBA00022801"/>
    </source>
</evidence>
<keyword evidence="3" id="KW-0378">Hydrolase</keyword>
<keyword evidence="7" id="KW-1185">Reference proteome</keyword>
<comment type="caution">
    <text evidence="6">The sequence shown here is derived from an EMBL/GenBank/DDBJ whole genome shotgun (WGS) entry which is preliminary data.</text>
</comment>
<dbReference type="AlphaFoldDB" id="A0A918PWD8"/>
<dbReference type="Proteomes" id="UP000619457">
    <property type="component" value="Unassembled WGS sequence"/>
</dbReference>
<evidence type="ECO:0000313" key="7">
    <source>
        <dbReference type="Proteomes" id="UP000619457"/>
    </source>
</evidence>
<dbReference type="SUPFAM" id="SSF53649">
    <property type="entry name" value="Alkaline phosphatase-like"/>
    <property type="match status" value="1"/>
</dbReference>
<reference evidence="6" key="2">
    <citation type="submission" date="2020-09" db="EMBL/GenBank/DDBJ databases">
        <authorList>
            <person name="Sun Q."/>
            <person name="Kim S."/>
        </authorList>
    </citation>
    <scope>NUCLEOTIDE SEQUENCE</scope>
    <source>
        <strain evidence="6">KCTC 12368</strain>
    </source>
</reference>
<proteinExistence type="inferred from homology"/>